<comment type="subcellular location">
    <subcellularLocation>
        <location evidence="1">Membrane</location>
        <topology evidence="1">Multi-pass membrane protein</topology>
    </subcellularLocation>
</comment>
<evidence type="ECO:0000256" key="2">
    <source>
        <dbReference type="ARBA" id="ARBA00022692"/>
    </source>
</evidence>
<dbReference type="GO" id="GO:0005886">
    <property type="term" value="C:plasma membrane"/>
    <property type="evidence" value="ECO:0007669"/>
    <property type="project" value="TreeGrafter"/>
</dbReference>
<dbReference type="GO" id="GO:0099604">
    <property type="term" value="F:ligand-gated calcium channel activity"/>
    <property type="evidence" value="ECO:0007669"/>
    <property type="project" value="TreeGrafter"/>
</dbReference>
<dbReference type="AlphaFoldDB" id="A0A816AK25"/>
<organism evidence="9 10">
    <name type="scientific">Rotaria magnacalcarata</name>
    <dbReference type="NCBI Taxonomy" id="392030"/>
    <lineage>
        <taxon>Eukaryota</taxon>
        <taxon>Metazoa</taxon>
        <taxon>Spiralia</taxon>
        <taxon>Gnathifera</taxon>
        <taxon>Rotifera</taxon>
        <taxon>Eurotatoria</taxon>
        <taxon>Bdelloidea</taxon>
        <taxon>Philodinida</taxon>
        <taxon>Philodinidae</taxon>
        <taxon>Rotaria</taxon>
    </lineage>
</organism>
<feature type="transmembrane region" description="Helical" evidence="6">
    <location>
        <begin position="396"/>
        <end position="417"/>
    </location>
</feature>
<feature type="domain" description="Ion transport" evidence="7">
    <location>
        <begin position="270"/>
        <end position="508"/>
    </location>
</feature>
<name>A0A816AK25_9BILA</name>
<protein>
    <submittedName>
        <fullName evidence="9">Uncharacterized protein</fullName>
    </submittedName>
</protein>
<accession>A0A816AK25</accession>
<evidence type="ECO:0000259" key="7">
    <source>
        <dbReference type="Pfam" id="PF00520"/>
    </source>
</evidence>
<feature type="compositionally biased region" description="Polar residues" evidence="5">
    <location>
        <begin position="660"/>
        <end position="674"/>
    </location>
</feature>
<dbReference type="InterPro" id="IPR050927">
    <property type="entry name" value="TRPM"/>
</dbReference>
<dbReference type="EMBL" id="CAJNOV010016968">
    <property type="protein sequence ID" value="CAF1597892.1"/>
    <property type="molecule type" value="Genomic_DNA"/>
</dbReference>
<keyword evidence="3 6" id="KW-1133">Transmembrane helix</keyword>
<dbReference type="PANTHER" id="PTHR13800">
    <property type="entry name" value="TRANSIENT RECEPTOR POTENTIAL CATION CHANNEL, SUBFAMILY M, MEMBER 6"/>
    <property type="match status" value="1"/>
</dbReference>
<evidence type="ECO:0000256" key="5">
    <source>
        <dbReference type="SAM" id="MobiDB-lite"/>
    </source>
</evidence>
<feature type="non-terminal residue" evidence="9">
    <location>
        <position position="1"/>
    </location>
</feature>
<evidence type="ECO:0000313" key="10">
    <source>
        <dbReference type="Proteomes" id="UP000663855"/>
    </source>
</evidence>
<dbReference type="Pfam" id="PF18139">
    <property type="entry name" value="LSDAT_euk"/>
    <property type="match status" value="1"/>
</dbReference>
<keyword evidence="4 6" id="KW-0472">Membrane</keyword>
<reference evidence="9" key="1">
    <citation type="submission" date="2021-02" db="EMBL/GenBank/DDBJ databases">
        <authorList>
            <person name="Nowell W R."/>
        </authorList>
    </citation>
    <scope>NUCLEOTIDE SEQUENCE</scope>
</reference>
<keyword evidence="2 6" id="KW-0812">Transmembrane</keyword>
<sequence length="686" mass="79132">YAVTIIVEGGINTPQIIQFDIDNDRPVVVIRGSGRMADVLSNLIELTTNSNKDEQRKLRNDEIEKTLKASFPELVDGALSTCIDELKRIFNSGKRHLLHVFRLDRDVNVAETIFKAIFSANRQKRELQEKHRSERRASISTTLSNSELEQERKEVRKLIDLALRWNYLDGVKQLADFQKLVAISSESMHVLKTACFYEALNHVWYDKLAASNNHTSAKPLLLLSILLAGLPAPFVIKYRQKDDRVLPETNTEYKFVIECLYSHDRFTISYMMLYEFEPPTASSPHWTEIYIIITVSTMLCEDVRQFKHNQLCKMTERHSFTGLNILSSLTALFNFLPYGLFYTGIGFRYASGNNELLFTLVRILLALDLEVWYLQSLKFVIALKSLGPKLFMLKNMLPNLFEFLYIAFVAIAAYGVVSRSLFKYNQVSFDGRGIFGEIFYRPYWFLYGQVSDTADLDTLIESANSTVVAEATATHVLLAFHMLFINILLLNLLIAVFTDTIGKVQHNTEFYWQYQRYSFVREYFDRPALAYPPLIVFPHLFRVGRFTWQMCRKFCCKKQLVGRRDDQQKYDHSGSYSPVLKIIAAEGSMLDEHWNMFESAATYSYARSSIEQKSKSTDDKNYVENTIIEHSRTNTDDQFAQINQSLNWIMDAIERIKMNSKTKSGPDKTISSKVSDVPMLNAQAQE</sequence>
<proteinExistence type="predicted"/>
<dbReference type="InterPro" id="IPR041491">
    <property type="entry name" value="TRPM_SLOG"/>
</dbReference>
<feature type="transmembrane region" description="Helical" evidence="6">
    <location>
        <begin position="219"/>
        <end position="236"/>
    </location>
</feature>
<feature type="domain" description="TRPM SLOG" evidence="8">
    <location>
        <begin position="3"/>
        <end position="71"/>
    </location>
</feature>
<comment type="caution">
    <text evidence="9">The sequence shown here is derived from an EMBL/GenBank/DDBJ whole genome shotgun (WGS) entry which is preliminary data.</text>
</comment>
<evidence type="ECO:0000256" key="4">
    <source>
        <dbReference type="ARBA" id="ARBA00023136"/>
    </source>
</evidence>
<dbReference type="Proteomes" id="UP000663855">
    <property type="component" value="Unassembled WGS sequence"/>
</dbReference>
<evidence type="ECO:0000256" key="3">
    <source>
        <dbReference type="ARBA" id="ARBA00022989"/>
    </source>
</evidence>
<evidence type="ECO:0000256" key="1">
    <source>
        <dbReference type="ARBA" id="ARBA00004141"/>
    </source>
</evidence>
<gene>
    <name evidence="9" type="ORF">CJN711_LOCUS34793</name>
</gene>
<feature type="region of interest" description="Disordered" evidence="5">
    <location>
        <begin position="660"/>
        <end position="686"/>
    </location>
</feature>
<evidence type="ECO:0000313" key="9">
    <source>
        <dbReference type="EMBL" id="CAF1597892.1"/>
    </source>
</evidence>
<dbReference type="Pfam" id="PF00520">
    <property type="entry name" value="Ion_trans"/>
    <property type="match status" value="1"/>
</dbReference>
<feature type="transmembrane region" description="Helical" evidence="6">
    <location>
        <begin position="323"/>
        <end position="344"/>
    </location>
</feature>
<dbReference type="InterPro" id="IPR005821">
    <property type="entry name" value="Ion_trans_dom"/>
</dbReference>
<feature type="transmembrane region" description="Helical" evidence="6">
    <location>
        <begin position="476"/>
        <end position="497"/>
    </location>
</feature>
<dbReference type="PANTHER" id="PTHR13800:SF1">
    <property type="entry name" value="TRANSIENT RECEPTOR POTENTIAL CATION CHANNEL TRPM"/>
    <property type="match status" value="1"/>
</dbReference>
<evidence type="ECO:0000259" key="8">
    <source>
        <dbReference type="Pfam" id="PF18139"/>
    </source>
</evidence>
<evidence type="ECO:0000256" key="6">
    <source>
        <dbReference type="SAM" id="Phobius"/>
    </source>
</evidence>